<sequence>MVRPGHRALPTGLFPPSNCPPSAPRLPQLKALKISLNAPRNQCRKAVSINQKVKPCLLKHRIAALKTTL</sequence>
<dbReference type="Proteomes" id="UP000001726">
    <property type="component" value="Chromosome"/>
</dbReference>
<evidence type="ECO:0000313" key="3">
    <source>
        <dbReference type="Proteomes" id="UP000001726"/>
    </source>
</evidence>
<keyword evidence="3" id="KW-1185">Reference proteome</keyword>
<proteinExistence type="predicted"/>
<dbReference type="AlphaFoldDB" id="B2VGL3"/>
<name>B2VGL3_ERWT9</name>
<reference evidence="2 3" key="1">
    <citation type="journal article" date="2008" name="Environ. Microbiol.">
        <title>The genome of Erwinia tasmaniensis strain Et1/99, a non-pathogenic bacterium in the genus Erwinia.</title>
        <authorList>
            <person name="Kube M."/>
            <person name="Migdoll A.M."/>
            <person name="Mueller I."/>
            <person name="Kuhl H."/>
            <person name="Beck A."/>
            <person name="Reinhardt R."/>
            <person name="Geider K."/>
        </authorList>
    </citation>
    <scope>NUCLEOTIDE SEQUENCE [LARGE SCALE GENOMIC DNA]</scope>
    <source>
        <strain evidence="3">DSM 17950 / CFBP 7177 / CIP 109463 / NCPPB 4357 / Et1/99</strain>
    </source>
</reference>
<evidence type="ECO:0000313" key="2">
    <source>
        <dbReference type="EMBL" id="CAO95445.1"/>
    </source>
</evidence>
<evidence type="ECO:0000256" key="1">
    <source>
        <dbReference type="SAM" id="MobiDB-lite"/>
    </source>
</evidence>
<dbReference type="STRING" id="465817.ETA_03990"/>
<organism evidence="2 3">
    <name type="scientific">Erwinia tasmaniensis (strain DSM 17950 / CFBP 7177 / CIP 109463 / NCPPB 4357 / Et1/99)</name>
    <dbReference type="NCBI Taxonomy" id="465817"/>
    <lineage>
        <taxon>Bacteria</taxon>
        <taxon>Pseudomonadati</taxon>
        <taxon>Pseudomonadota</taxon>
        <taxon>Gammaproteobacteria</taxon>
        <taxon>Enterobacterales</taxon>
        <taxon>Erwiniaceae</taxon>
        <taxon>Erwinia</taxon>
    </lineage>
</organism>
<dbReference type="HOGENOM" id="CLU_2769514_0_0_6"/>
<feature type="region of interest" description="Disordered" evidence="1">
    <location>
        <begin position="1"/>
        <end position="21"/>
    </location>
</feature>
<gene>
    <name evidence="2" type="ordered locus">ETA_03990</name>
</gene>
<accession>B2VGL3</accession>
<dbReference type="KEGG" id="eta:ETA_03990"/>
<dbReference type="EMBL" id="CU468135">
    <property type="protein sequence ID" value="CAO95445.1"/>
    <property type="molecule type" value="Genomic_DNA"/>
</dbReference>
<protein>
    <submittedName>
        <fullName evidence="2">Uncharacterized protein</fullName>
    </submittedName>
</protein>